<dbReference type="SUPFAM" id="SSF50494">
    <property type="entry name" value="Trypsin-like serine proteases"/>
    <property type="match status" value="1"/>
</dbReference>
<proteinExistence type="inferred from homology"/>
<dbReference type="EMBL" id="RPFW01000004">
    <property type="protein sequence ID" value="TVZ03053.1"/>
    <property type="molecule type" value="Genomic_DNA"/>
</dbReference>
<keyword evidence="3" id="KW-0378">Hydrolase</keyword>
<organism evidence="6 7">
    <name type="scientific">Trebonia kvetii</name>
    <dbReference type="NCBI Taxonomy" id="2480626"/>
    <lineage>
        <taxon>Bacteria</taxon>
        <taxon>Bacillati</taxon>
        <taxon>Actinomycetota</taxon>
        <taxon>Actinomycetes</taxon>
        <taxon>Streptosporangiales</taxon>
        <taxon>Treboniaceae</taxon>
        <taxon>Trebonia</taxon>
    </lineage>
</organism>
<dbReference type="InterPro" id="IPR001940">
    <property type="entry name" value="Peptidase_S1C"/>
</dbReference>
<evidence type="ECO:0000256" key="3">
    <source>
        <dbReference type="ARBA" id="ARBA00022801"/>
    </source>
</evidence>
<keyword evidence="7" id="KW-1185">Reference proteome</keyword>
<keyword evidence="2" id="KW-0645">Protease</keyword>
<gene>
    <name evidence="6" type="ORF">EAS64_21600</name>
</gene>
<dbReference type="RefSeq" id="WP_145855444.1">
    <property type="nucleotide sequence ID" value="NZ_RPFW01000004.1"/>
</dbReference>
<accession>A0A6P2C0S5</accession>
<reference evidence="6 7" key="1">
    <citation type="submission" date="2018-11" db="EMBL/GenBank/DDBJ databases">
        <title>Trebonia kvetii gen.nov., sp.nov., a novel acidophilic actinobacterium, and proposal of the new actinobacterial family Treboniaceae fam. nov.</title>
        <authorList>
            <person name="Rapoport D."/>
            <person name="Sagova-Mareckova M."/>
            <person name="Sedlacek I."/>
            <person name="Provaznik J."/>
            <person name="Kralova S."/>
            <person name="Pavlinic D."/>
            <person name="Benes V."/>
            <person name="Kopecky J."/>
        </authorList>
    </citation>
    <scope>NUCLEOTIDE SEQUENCE [LARGE SCALE GENOMIC DNA]</scope>
    <source>
        <strain evidence="6 7">15Tr583</strain>
    </source>
</reference>
<dbReference type="OrthoDB" id="73775at2"/>
<protein>
    <submittedName>
        <fullName evidence="6">PDZ domain-containing protein</fullName>
    </submittedName>
</protein>
<feature type="domain" description="PDZ" evidence="5">
    <location>
        <begin position="301"/>
        <end position="359"/>
    </location>
</feature>
<comment type="similarity">
    <text evidence="1">Belongs to the peptidase S1C family.</text>
</comment>
<dbReference type="GO" id="GO:0004252">
    <property type="term" value="F:serine-type endopeptidase activity"/>
    <property type="evidence" value="ECO:0007669"/>
    <property type="project" value="InterPro"/>
</dbReference>
<dbReference type="InterPro" id="IPR036034">
    <property type="entry name" value="PDZ_sf"/>
</dbReference>
<dbReference type="Proteomes" id="UP000460272">
    <property type="component" value="Unassembled WGS sequence"/>
</dbReference>
<evidence type="ECO:0000256" key="4">
    <source>
        <dbReference type="SAM" id="MobiDB-lite"/>
    </source>
</evidence>
<dbReference type="SUPFAM" id="SSF50156">
    <property type="entry name" value="PDZ domain-like"/>
    <property type="match status" value="1"/>
</dbReference>
<dbReference type="Gene3D" id="2.40.10.10">
    <property type="entry name" value="Trypsin-like serine proteases"/>
    <property type="match status" value="2"/>
</dbReference>
<dbReference type="InterPro" id="IPR043504">
    <property type="entry name" value="Peptidase_S1_PA_chymotrypsin"/>
</dbReference>
<evidence type="ECO:0000256" key="2">
    <source>
        <dbReference type="ARBA" id="ARBA00022670"/>
    </source>
</evidence>
<evidence type="ECO:0000256" key="1">
    <source>
        <dbReference type="ARBA" id="ARBA00010541"/>
    </source>
</evidence>
<evidence type="ECO:0000313" key="7">
    <source>
        <dbReference type="Proteomes" id="UP000460272"/>
    </source>
</evidence>
<sequence length="400" mass="38627">MSEPFAQYPYGQYGPYPAPEPPRRHYGRTALGLTATAIVAAGVGAGAAIGLSNGSSGGSTATSTSKEVLSTSQIANRVDPAIVDVTSTLGYQEATAKGTGIVLTANGEILTNNHVINGATSISVTDIGNGKTYKATVVGYDESHDIAVLQLSGASGLTVASTGNSSTVGVGDSVVALGNAGGTGGTPAVAAGAVTALNQSITASDESSGSSEQLTGLLETNADIQAGDSGGPLVNEHGQVIGIDTAASSGYQFGGGGSGGGGFGGSGSSGSSGTGSATQGYAIPINTALDIAKQIEAGQASATVHIGATAFLGLEIASTQSGPYQGVTLAGTKSGTAAAEAGLGQGDVVTALDGKSVTSGTDITKILVGHHPGDKVKIAWTDTSGQSHTATLTLGTGPAA</sequence>
<feature type="region of interest" description="Disordered" evidence="4">
    <location>
        <begin position="1"/>
        <end position="22"/>
    </location>
</feature>
<dbReference type="InterPro" id="IPR001478">
    <property type="entry name" value="PDZ"/>
</dbReference>
<dbReference type="PANTHER" id="PTHR43343">
    <property type="entry name" value="PEPTIDASE S12"/>
    <property type="match status" value="1"/>
</dbReference>
<dbReference type="InterPro" id="IPR009003">
    <property type="entry name" value="Peptidase_S1_PA"/>
</dbReference>
<dbReference type="PANTHER" id="PTHR43343:SF3">
    <property type="entry name" value="PROTEASE DO-LIKE 8, CHLOROPLASTIC"/>
    <property type="match status" value="1"/>
</dbReference>
<dbReference type="SMART" id="SM00228">
    <property type="entry name" value="PDZ"/>
    <property type="match status" value="1"/>
</dbReference>
<evidence type="ECO:0000313" key="6">
    <source>
        <dbReference type="EMBL" id="TVZ03053.1"/>
    </source>
</evidence>
<dbReference type="Gene3D" id="2.30.42.10">
    <property type="match status" value="1"/>
</dbReference>
<evidence type="ECO:0000259" key="5">
    <source>
        <dbReference type="PROSITE" id="PS50106"/>
    </source>
</evidence>
<dbReference type="PRINTS" id="PR00834">
    <property type="entry name" value="PROTEASES2C"/>
</dbReference>
<name>A0A6P2C0S5_9ACTN</name>
<feature type="compositionally biased region" description="Low complexity" evidence="4">
    <location>
        <begin position="1"/>
        <end position="15"/>
    </location>
</feature>
<dbReference type="AlphaFoldDB" id="A0A6P2C0S5"/>
<dbReference type="InterPro" id="IPR051201">
    <property type="entry name" value="Chloro_Bact_Ser_Proteases"/>
</dbReference>
<dbReference type="PROSITE" id="PS50106">
    <property type="entry name" value="PDZ"/>
    <property type="match status" value="1"/>
</dbReference>
<dbReference type="Pfam" id="PF13365">
    <property type="entry name" value="Trypsin_2"/>
    <property type="match status" value="1"/>
</dbReference>
<dbReference type="Pfam" id="PF13180">
    <property type="entry name" value="PDZ_2"/>
    <property type="match status" value="1"/>
</dbReference>
<dbReference type="GO" id="GO:0006508">
    <property type="term" value="P:proteolysis"/>
    <property type="evidence" value="ECO:0007669"/>
    <property type="project" value="UniProtKB-KW"/>
</dbReference>
<comment type="caution">
    <text evidence="6">The sequence shown here is derived from an EMBL/GenBank/DDBJ whole genome shotgun (WGS) entry which is preliminary data.</text>
</comment>